<dbReference type="InterPro" id="IPR017896">
    <property type="entry name" value="4Fe4S_Fe-S-bd"/>
</dbReference>
<reference evidence="8" key="1">
    <citation type="submission" date="2023-07" db="EMBL/GenBank/DDBJ databases">
        <title>Two novel species in the genus Flavivirga.</title>
        <authorList>
            <person name="Kwon K."/>
        </authorList>
    </citation>
    <scope>NUCLEOTIDE SEQUENCE</scope>
    <source>
        <strain evidence="8">KCTC 52353</strain>
    </source>
</reference>
<feature type="transmembrane region" description="Helical" evidence="6">
    <location>
        <begin position="6"/>
        <end position="24"/>
    </location>
</feature>
<comment type="caution">
    <text evidence="8">The sequence shown here is derived from an EMBL/GenBank/DDBJ whole genome shotgun (WGS) entry which is preliminary data.</text>
</comment>
<evidence type="ECO:0000313" key="8">
    <source>
        <dbReference type="EMBL" id="MDO5972080.1"/>
    </source>
</evidence>
<organism evidence="8 9">
    <name type="scientific">Flavivirga aquimarina</name>
    <dbReference type="NCBI Taxonomy" id="2027862"/>
    <lineage>
        <taxon>Bacteria</taxon>
        <taxon>Pseudomonadati</taxon>
        <taxon>Bacteroidota</taxon>
        <taxon>Flavobacteriia</taxon>
        <taxon>Flavobacteriales</taxon>
        <taxon>Flavobacteriaceae</taxon>
        <taxon>Flavivirga</taxon>
    </lineage>
</organism>
<sequence length="436" mass="49841">MQYLPNILFAVILLAGIGFFIKNVKKLSRNIKLGRDIDVSDNKSQRWKNMAMIALGQSKMVRRPIAGFLHAIVYVGFIIINIEVLEIIIDGLTGRHRIFSSIGSLYGILIGSFEILALLVFVSVTLFWIRRNVIRLKRFWKSEMTSWPKNDANNILYFEMVLMTLFIVMNATDVHFQDMNSGNVISQFIAPWFSSLPDSTLHIIERGAWWVHIIGILVFLNYLYYSKHLHILLAFPNTYYGKLKPKGQLDNLEAVTKEVKMMMDPNVDPFAAPEEEEAEGDIPAKFGASDVQDLNWLQLLNAYTCTECGRCTSACPANLTGKKLSPRKIMMDTRDRLEEVGKNIDANNGEFKEDGKQLLDDYISREELWACTTCNACVEECPVSIDPLSIILDMRRYLVMEQSAAPVELNNMMTNIENNGAPWPYNQMDRLNWKDE</sequence>
<keyword evidence="1" id="KW-0004">4Fe-4S</keyword>
<keyword evidence="4" id="KW-0408">Iron</keyword>
<evidence type="ECO:0000256" key="1">
    <source>
        <dbReference type="ARBA" id="ARBA00022485"/>
    </source>
</evidence>
<dbReference type="SUPFAM" id="SSF103501">
    <property type="entry name" value="Respiratory nitrate reductase 1 gamma chain"/>
    <property type="match status" value="1"/>
</dbReference>
<dbReference type="InterPro" id="IPR017900">
    <property type="entry name" value="4Fe4S_Fe_S_CS"/>
</dbReference>
<dbReference type="InterPro" id="IPR036197">
    <property type="entry name" value="NarG-like_sf"/>
</dbReference>
<keyword evidence="5" id="KW-0411">Iron-sulfur</keyword>
<evidence type="ECO:0000259" key="7">
    <source>
        <dbReference type="PROSITE" id="PS51379"/>
    </source>
</evidence>
<feature type="domain" description="4Fe-4S ferredoxin-type" evidence="7">
    <location>
        <begin position="296"/>
        <end position="327"/>
    </location>
</feature>
<keyword evidence="9" id="KW-1185">Reference proteome</keyword>
<dbReference type="EMBL" id="JAUOEK010000183">
    <property type="protein sequence ID" value="MDO5972080.1"/>
    <property type="molecule type" value="Genomic_DNA"/>
</dbReference>
<dbReference type="RefSeq" id="WP_303279796.1">
    <property type="nucleotide sequence ID" value="NZ_JAUOEK010000183.1"/>
</dbReference>
<evidence type="ECO:0000256" key="5">
    <source>
        <dbReference type="ARBA" id="ARBA00023014"/>
    </source>
</evidence>
<dbReference type="PANTHER" id="PTHR43255:SF1">
    <property type="entry name" value="IRON-SULFUR-BINDING OXIDOREDUCTASE FADF-RELATED"/>
    <property type="match status" value="1"/>
</dbReference>
<feature type="transmembrane region" description="Helical" evidence="6">
    <location>
        <begin position="65"/>
        <end position="85"/>
    </location>
</feature>
<evidence type="ECO:0000256" key="4">
    <source>
        <dbReference type="ARBA" id="ARBA00023004"/>
    </source>
</evidence>
<feature type="transmembrane region" description="Helical" evidence="6">
    <location>
        <begin position="207"/>
        <end position="225"/>
    </location>
</feature>
<keyword evidence="2" id="KW-0479">Metal-binding</keyword>
<evidence type="ECO:0000256" key="2">
    <source>
        <dbReference type="ARBA" id="ARBA00022723"/>
    </source>
</evidence>
<keyword evidence="6" id="KW-0812">Transmembrane</keyword>
<dbReference type="Pfam" id="PF13187">
    <property type="entry name" value="Fer4_9"/>
    <property type="match status" value="1"/>
</dbReference>
<dbReference type="InterPro" id="IPR009051">
    <property type="entry name" value="Helical_ferredxn"/>
</dbReference>
<keyword evidence="6" id="KW-0472">Membrane</keyword>
<dbReference type="InterPro" id="IPR051460">
    <property type="entry name" value="HdrC_iron-sulfur_subunit"/>
</dbReference>
<dbReference type="SUPFAM" id="SSF46548">
    <property type="entry name" value="alpha-helical ferredoxin"/>
    <property type="match status" value="1"/>
</dbReference>
<dbReference type="PROSITE" id="PS00198">
    <property type="entry name" value="4FE4S_FER_1"/>
    <property type="match status" value="2"/>
</dbReference>
<gene>
    <name evidence="8" type="ORF">Q4Q35_19950</name>
</gene>
<evidence type="ECO:0000313" key="9">
    <source>
        <dbReference type="Proteomes" id="UP001176883"/>
    </source>
</evidence>
<protein>
    <submittedName>
        <fullName evidence="8">4Fe-4S dicluster domain-containing protein</fullName>
    </submittedName>
</protein>
<accession>A0ABT8WG26</accession>
<feature type="transmembrane region" description="Helical" evidence="6">
    <location>
        <begin position="105"/>
        <end position="129"/>
    </location>
</feature>
<proteinExistence type="predicted"/>
<name>A0ABT8WG26_9FLAO</name>
<dbReference type="PANTHER" id="PTHR43255">
    <property type="entry name" value="IRON-SULFUR-BINDING OXIDOREDUCTASE FADF-RELATED-RELATED"/>
    <property type="match status" value="1"/>
</dbReference>
<keyword evidence="3" id="KW-0560">Oxidoreductase</keyword>
<dbReference type="Gene3D" id="1.20.950.20">
    <property type="entry name" value="Transmembrane di-heme cytochromes, Chain C"/>
    <property type="match status" value="1"/>
</dbReference>
<evidence type="ECO:0000256" key="6">
    <source>
        <dbReference type="SAM" id="Phobius"/>
    </source>
</evidence>
<feature type="transmembrane region" description="Helical" evidence="6">
    <location>
        <begin position="154"/>
        <end position="172"/>
    </location>
</feature>
<dbReference type="Gene3D" id="1.10.1060.10">
    <property type="entry name" value="Alpha-helical ferredoxin"/>
    <property type="match status" value="1"/>
</dbReference>
<dbReference type="Proteomes" id="UP001176883">
    <property type="component" value="Unassembled WGS sequence"/>
</dbReference>
<evidence type="ECO:0000256" key="3">
    <source>
        <dbReference type="ARBA" id="ARBA00023002"/>
    </source>
</evidence>
<dbReference type="PROSITE" id="PS51379">
    <property type="entry name" value="4FE4S_FER_2"/>
    <property type="match status" value="1"/>
</dbReference>
<keyword evidence="6" id="KW-1133">Transmembrane helix</keyword>